<protein>
    <recommendedName>
        <fullName evidence="1">Heterokaryon incompatibility domain-containing protein</fullName>
    </recommendedName>
</protein>
<dbReference type="GeneID" id="54584944"/>
<dbReference type="Pfam" id="PF06985">
    <property type="entry name" value="HET"/>
    <property type="match status" value="1"/>
</dbReference>
<dbReference type="InterPro" id="IPR010730">
    <property type="entry name" value="HET"/>
</dbReference>
<dbReference type="EMBL" id="ML987198">
    <property type="protein sequence ID" value="KAF2246968.1"/>
    <property type="molecule type" value="Genomic_DNA"/>
</dbReference>
<keyword evidence="3" id="KW-1185">Reference proteome</keyword>
<dbReference type="OrthoDB" id="270167at2759"/>
<feature type="domain" description="Heterokaryon incompatibility" evidence="1">
    <location>
        <begin position="100"/>
        <end position="266"/>
    </location>
</feature>
<evidence type="ECO:0000313" key="3">
    <source>
        <dbReference type="Proteomes" id="UP000800094"/>
    </source>
</evidence>
<accession>A0A6A6IA89</accession>
<dbReference type="RefSeq" id="XP_033681972.1">
    <property type="nucleotide sequence ID" value="XM_033831614.1"/>
</dbReference>
<dbReference type="PANTHER" id="PTHR33112:SF16">
    <property type="entry name" value="HETEROKARYON INCOMPATIBILITY DOMAIN-CONTAINING PROTEIN"/>
    <property type="match status" value="1"/>
</dbReference>
<proteinExistence type="predicted"/>
<evidence type="ECO:0000313" key="2">
    <source>
        <dbReference type="EMBL" id="KAF2246968.1"/>
    </source>
</evidence>
<sequence>MKNDLHLSFGDIFNHDFTAFFDQLREVQLYQASREASEKWVQRLRFLDISSIPDLERLDEQRPTKRLKRGPHGYQTMPAGRKTQLSIPIRDRKHDDGSSYLAVSWRWTEEKAELLPSGCGLRERFDYRVRRAGQKPHKSDFPDVYMERVIRFAQSKGIELIWIDKECIYQRAGDEETYPNDIQLGVQIMDVVYGDSAVALGLMTTALTQQREMNTLASLLSWSASIKKDNIRKPKLRSTMEVAEIQSLIDRILEDSRWDRAWIFQEDHLASDRMEIMIPHAKNLSKDGQYNFGSIPNELVVKLAEFKRAVTMFCMVKGEDDQWASTVLVKVKQYNVWNKESKANTIVRKRKHSLPRSRRFMSPGSRVRSNSNNSPSVNLYPTTTLSILEDICNRSLLKEQDRVAILANAAKFSTRLDISEASSLVSDKYSLSVALLALILLNGEIINNRRFMPSRKIMEYDLCSYLKDCELKYHAPTSRFQQSFIDRCRLKSPRITERGIRTQGFLFRLLPRSKKNLVRLSSRDLEHLSDLPPKWRSRNVAPGRKLSPFADEVIEILIFKLKDRYGPRCRLADYLREHLDLDRSRPPREDTKPSKRYVLDMMSAIAQALEDGQKLRLGQLIGEANYAPPSALFITPIRPDGSRSRTNEHATPPAGHEADLVWIFTTWDNGGMNRAAERFASLEVAVGVTGKAQLEWSPDGGLGLGTIGWVNGVWDVRGGRMNPFTFALPGITGSRKKK</sequence>
<organism evidence="2 3">
    <name type="scientific">Trematosphaeria pertusa</name>
    <dbReference type="NCBI Taxonomy" id="390896"/>
    <lineage>
        <taxon>Eukaryota</taxon>
        <taxon>Fungi</taxon>
        <taxon>Dikarya</taxon>
        <taxon>Ascomycota</taxon>
        <taxon>Pezizomycotina</taxon>
        <taxon>Dothideomycetes</taxon>
        <taxon>Pleosporomycetidae</taxon>
        <taxon>Pleosporales</taxon>
        <taxon>Massarineae</taxon>
        <taxon>Trematosphaeriaceae</taxon>
        <taxon>Trematosphaeria</taxon>
    </lineage>
</organism>
<gene>
    <name evidence="2" type="ORF">BU26DRAFT_541885</name>
</gene>
<dbReference type="AlphaFoldDB" id="A0A6A6IA89"/>
<dbReference type="PANTHER" id="PTHR33112">
    <property type="entry name" value="DOMAIN PROTEIN, PUTATIVE-RELATED"/>
    <property type="match status" value="1"/>
</dbReference>
<evidence type="ECO:0000259" key="1">
    <source>
        <dbReference type="Pfam" id="PF06985"/>
    </source>
</evidence>
<name>A0A6A6IA89_9PLEO</name>
<reference evidence="2" key="1">
    <citation type="journal article" date="2020" name="Stud. Mycol.">
        <title>101 Dothideomycetes genomes: a test case for predicting lifestyles and emergence of pathogens.</title>
        <authorList>
            <person name="Haridas S."/>
            <person name="Albert R."/>
            <person name="Binder M."/>
            <person name="Bloem J."/>
            <person name="Labutti K."/>
            <person name="Salamov A."/>
            <person name="Andreopoulos B."/>
            <person name="Baker S."/>
            <person name="Barry K."/>
            <person name="Bills G."/>
            <person name="Bluhm B."/>
            <person name="Cannon C."/>
            <person name="Castanera R."/>
            <person name="Culley D."/>
            <person name="Daum C."/>
            <person name="Ezra D."/>
            <person name="Gonzalez J."/>
            <person name="Henrissat B."/>
            <person name="Kuo A."/>
            <person name="Liang C."/>
            <person name="Lipzen A."/>
            <person name="Lutzoni F."/>
            <person name="Magnuson J."/>
            <person name="Mondo S."/>
            <person name="Nolan M."/>
            <person name="Ohm R."/>
            <person name="Pangilinan J."/>
            <person name="Park H.-J."/>
            <person name="Ramirez L."/>
            <person name="Alfaro M."/>
            <person name="Sun H."/>
            <person name="Tritt A."/>
            <person name="Yoshinaga Y."/>
            <person name="Zwiers L.-H."/>
            <person name="Turgeon B."/>
            <person name="Goodwin S."/>
            <person name="Spatafora J."/>
            <person name="Crous P."/>
            <person name="Grigoriev I."/>
        </authorList>
    </citation>
    <scope>NUCLEOTIDE SEQUENCE</scope>
    <source>
        <strain evidence="2">CBS 122368</strain>
    </source>
</reference>
<dbReference type="Proteomes" id="UP000800094">
    <property type="component" value="Unassembled WGS sequence"/>
</dbReference>